<reference evidence="7 10" key="1">
    <citation type="submission" date="2015-09" db="EMBL/GenBank/DDBJ databases">
        <authorList>
            <consortium name="Pathogen Informatics"/>
        </authorList>
    </citation>
    <scope>NUCLEOTIDE SEQUENCE [LARGE SCALE GENOMIC DNA]</scope>
    <source>
        <strain evidence="7 10">2789STDY5608854</strain>
    </source>
</reference>
<protein>
    <submittedName>
        <fullName evidence="7">Carboxypeptidase G2</fullName>
        <ecNumber evidence="7">3.4.17.11</ecNumber>
    </submittedName>
    <submittedName>
        <fullName evidence="8">M20 family metallopeptidase</fullName>
    </submittedName>
    <submittedName>
        <fullName evidence="9">M20/M25/M40 family metallo-hydrolase</fullName>
    </submittedName>
</protein>
<dbReference type="InterPro" id="IPR017150">
    <property type="entry name" value="Pept_M20_glutamate_carboxypep"/>
</dbReference>
<dbReference type="PIRSF" id="PIRSF037238">
    <property type="entry name" value="Carboxypeptidase_G2"/>
    <property type="match status" value="1"/>
</dbReference>
<name>A0A173ZZW4_FLAPL</name>
<dbReference type="PANTHER" id="PTHR43808">
    <property type="entry name" value="ACETYLORNITHINE DEACETYLASE"/>
    <property type="match status" value="1"/>
</dbReference>
<evidence type="ECO:0000256" key="4">
    <source>
        <dbReference type="ARBA" id="ARBA00022833"/>
    </source>
</evidence>
<reference evidence="8" key="3">
    <citation type="submission" date="2023-01" db="EMBL/GenBank/DDBJ databases">
        <title>Human gut microbiome strain richness.</title>
        <authorList>
            <person name="Chen-Liaw A."/>
        </authorList>
    </citation>
    <scope>NUCLEOTIDE SEQUENCE</scope>
    <source>
        <strain evidence="8">1001287st1_F4_1001285I_161205</strain>
    </source>
</reference>
<dbReference type="CDD" id="cd03885">
    <property type="entry name" value="M20_CPDG2"/>
    <property type="match status" value="1"/>
</dbReference>
<evidence type="ECO:0000256" key="3">
    <source>
        <dbReference type="ARBA" id="ARBA00022801"/>
    </source>
</evidence>
<dbReference type="InterPro" id="IPR001261">
    <property type="entry name" value="ArgE/DapE_CS"/>
</dbReference>
<feature type="active site" description="Proton acceptor" evidence="5">
    <location>
        <position position="150"/>
    </location>
</feature>
<dbReference type="Proteomes" id="UP000095746">
    <property type="component" value="Unassembled WGS sequence"/>
</dbReference>
<dbReference type="PROSITE" id="PS00758">
    <property type="entry name" value="ARGE_DAPE_CPG2_1"/>
    <property type="match status" value="1"/>
</dbReference>
<dbReference type="SUPFAM" id="SSF55031">
    <property type="entry name" value="Bacterial exopeptidase dimerisation domain"/>
    <property type="match status" value="1"/>
</dbReference>
<sequence length="393" mass="41841">MEELFERIRQYVDGHHDEMLALWEEMVNTESGSRQLEGVAAMDDILRRELESVGAKVRVLPVENAGGVLVAEWNSGSPKAPLLFIGHVDTVFKEGTAEDNPFRIDEQGRAHGPGVLDMKAGLVIAVHAIKALAAAGFTGRPVKCVFAGDEENLHMLSNAKQVMTEEIKGAAAAFNFETGFPDNRLVVGRKGGGPVSLTVHGVSAHSGNAPEKGRSAVLEAAHKIVALEACNDISRGKLINCGKITGGIGENTIPDLCTISIGVRFPSTEIKNEILDALEQAASHSTVPDTWAELDTSRLMECMDTTDGVMALFRHIQRTAVRCGMDEPGCFQVGGLSDSGITVACGIPTVCAMGVRGEGNHTPTEYAEVESLFERCILAACAAGSLEDGFTEQ</sequence>
<evidence type="ECO:0000259" key="6">
    <source>
        <dbReference type="Pfam" id="PF07687"/>
    </source>
</evidence>
<keyword evidence="7" id="KW-0645">Protease</keyword>
<evidence type="ECO:0000313" key="7">
    <source>
        <dbReference type="EMBL" id="CUN80805.1"/>
    </source>
</evidence>
<dbReference type="EMBL" id="CYZT01000018">
    <property type="protein sequence ID" value="CUN80805.1"/>
    <property type="molecule type" value="Genomic_DNA"/>
</dbReference>
<organism evidence="7 10">
    <name type="scientific">Flavonifractor plautii</name>
    <name type="common">Fusobacterium plautii</name>
    <dbReference type="NCBI Taxonomy" id="292800"/>
    <lineage>
        <taxon>Bacteria</taxon>
        <taxon>Bacillati</taxon>
        <taxon>Bacillota</taxon>
        <taxon>Clostridia</taxon>
        <taxon>Eubacteriales</taxon>
        <taxon>Oscillospiraceae</taxon>
        <taxon>Flavonifractor</taxon>
    </lineage>
</organism>
<keyword evidence="2" id="KW-0479">Metal-binding</keyword>
<dbReference type="EMBL" id="WKPR01000054">
    <property type="protein sequence ID" value="MSB22835.1"/>
    <property type="molecule type" value="Genomic_DNA"/>
</dbReference>
<dbReference type="Proteomes" id="UP001211173">
    <property type="component" value="Unassembled WGS sequence"/>
</dbReference>
<dbReference type="SUPFAM" id="SSF53187">
    <property type="entry name" value="Zn-dependent exopeptidases"/>
    <property type="match status" value="1"/>
</dbReference>
<dbReference type="InterPro" id="IPR036264">
    <property type="entry name" value="Bact_exopeptidase_dim_dom"/>
</dbReference>
<keyword evidence="4" id="KW-0862">Zinc</keyword>
<dbReference type="EC" id="3.4.17.11" evidence="7"/>
<evidence type="ECO:0000313" key="9">
    <source>
        <dbReference type="EMBL" id="MSB22835.1"/>
    </source>
</evidence>
<evidence type="ECO:0000256" key="1">
    <source>
        <dbReference type="ARBA" id="ARBA00001947"/>
    </source>
</evidence>
<evidence type="ECO:0000313" key="10">
    <source>
        <dbReference type="Proteomes" id="UP000095746"/>
    </source>
</evidence>
<dbReference type="InterPro" id="IPR002933">
    <property type="entry name" value="Peptidase_M20"/>
</dbReference>
<dbReference type="Gene3D" id="3.30.70.360">
    <property type="match status" value="1"/>
</dbReference>
<dbReference type="Proteomes" id="UP000434475">
    <property type="component" value="Unassembled WGS sequence"/>
</dbReference>
<accession>A0A173ZZW4</accession>
<dbReference type="InterPro" id="IPR050072">
    <property type="entry name" value="Peptidase_M20A"/>
</dbReference>
<dbReference type="GO" id="GO:0046872">
    <property type="term" value="F:metal ion binding"/>
    <property type="evidence" value="ECO:0007669"/>
    <property type="project" value="UniProtKB-KW"/>
</dbReference>
<dbReference type="RefSeq" id="WP_009260852.1">
    <property type="nucleotide sequence ID" value="NZ_BAABXT010000001.1"/>
</dbReference>
<feature type="active site" evidence="5">
    <location>
        <position position="89"/>
    </location>
</feature>
<dbReference type="InterPro" id="IPR011650">
    <property type="entry name" value="Peptidase_M20_dimer"/>
</dbReference>
<dbReference type="AlphaFoldDB" id="A0A173ZZW4"/>
<reference evidence="9 11" key="2">
    <citation type="journal article" date="2019" name="Nat. Med.">
        <title>A library of human gut bacterial isolates paired with longitudinal multiomics data enables mechanistic microbiome research.</title>
        <authorList>
            <person name="Poyet M."/>
            <person name="Groussin M."/>
            <person name="Gibbons S.M."/>
            <person name="Avila-Pacheco J."/>
            <person name="Jiang X."/>
            <person name="Kearney S.M."/>
            <person name="Perrotta A.R."/>
            <person name="Berdy B."/>
            <person name="Zhao S."/>
            <person name="Lieberman T.D."/>
            <person name="Swanson P.K."/>
            <person name="Smith M."/>
            <person name="Roesemann S."/>
            <person name="Alexander J.E."/>
            <person name="Rich S.A."/>
            <person name="Livny J."/>
            <person name="Vlamakis H."/>
            <person name="Clish C."/>
            <person name="Bullock K."/>
            <person name="Deik A."/>
            <person name="Scott J."/>
            <person name="Pierce K.A."/>
            <person name="Xavier R.J."/>
            <person name="Alm E.J."/>
        </authorList>
    </citation>
    <scope>NUCLEOTIDE SEQUENCE [LARGE SCALE GENOMIC DNA]</scope>
    <source>
        <strain evidence="9 11">BIOML-A2</strain>
    </source>
</reference>
<evidence type="ECO:0000313" key="8">
    <source>
        <dbReference type="EMBL" id="MDB7931701.1"/>
    </source>
</evidence>
<dbReference type="Pfam" id="PF01546">
    <property type="entry name" value="Peptidase_M20"/>
    <property type="match status" value="1"/>
</dbReference>
<gene>
    <name evidence="7" type="primary">cpg2</name>
    <name evidence="7" type="ORF">ERS852411_00515</name>
    <name evidence="9" type="ORF">GKE97_25600</name>
    <name evidence="8" type="ORF">PNE06_01320</name>
</gene>
<keyword evidence="3 7" id="KW-0378">Hydrolase</keyword>
<dbReference type="Gene3D" id="3.40.630.10">
    <property type="entry name" value="Zn peptidases"/>
    <property type="match status" value="1"/>
</dbReference>
<proteinExistence type="predicted"/>
<comment type="cofactor">
    <cofactor evidence="1">
        <name>Zn(2+)</name>
        <dbReference type="ChEBI" id="CHEBI:29105"/>
    </cofactor>
</comment>
<evidence type="ECO:0000256" key="5">
    <source>
        <dbReference type="PIRSR" id="PIRSR037238-1"/>
    </source>
</evidence>
<keyword evidence="7" id="KW-0121">Carboxypeptidase</keyword>
<dbReference type="EMBL" id="JAQLWV010000002">
    <property type="protein sequence ID" value="MDB7931701.1"/>
    <property type="molecule type" value="Genomic_DNA"/>
</dbReference>
<dbReference type="GO" id="GO:0004180">
    <property type="term" value="F:carboxypeptidase activity"/>
    <property type="evidence" value="ECO:0007669"/>
    <property type="project" value="UniProtKB-KW"/>
</dbReference>
<evidence type="ECO:0000256" key="2">
    <source>
        <dbReference type="ARBA" id="ARBA00022723"/>
    </source>
</evidence>
<dbReference type="Pfam" id="PF07687">
    <property type="entry name" value="M20_dimer"/>
    <property type="match status" value="1"/>
</dbReference>
<evidence type="ECO:0000313" key="11">
    <source>
        <dbReference type="Proteomes" id="UP000434475"/>
    </source>
</evidence>
<feature type="domain" description="Peptidase M20 dimerisation" evidence="6">
    <location>
        <begin position="187"/>
        <end position="286"/>
    </location>
</feature>
<dbReference type="PANTHER" id="PTHR43808:SF9">
    <property type="entry name" value="BLL0789 PROTEIN"/>
    <property type="match status" value="1"/>
</dbReference>